<dbReference type="EMBL" id="HBUE01032075">
    <property type="protein sequence ID" value="CAG6457001.1"/>
    <property type="molecule type" value="Transcribed_RNA"/>
</dbReference>
<sequence length="106" mass="11656">MGIMGRTVSSPDTIATRTRASTGCARLRMTVGIAASVRWERVESTARLTFWTSAGRVRAIGERPVRTSWAISSASVRPSGQGRRAICTTRCTKAGSRVRARRRWAF</sequence>
<name>A0A8D8F3G9_CULPI</name>
<organism evidence="1">
    <name type="scientific">Culex pipiens</name>
    <name type="common">House mosquito</name>
    <dbReference type="NCBI Taxonomy" id="7175"/>
    <lineage>
        <taxon>Eukaryota</taxon>
        <taxon>Metazoa</taxon>
        <taxon>Ecdysozoa</taxon>
        <taxon>Arthropoda</taxon>
        <taxon>Hexapoda</taxon>
        <taxon>Insecta</taxon>
        <taxon>Pterygota</taxon>
        <taxon>Neoptera</taxon>
        <taxon>Endopterygota</taxon>
        <taxon>Diptera</taxon>
        <taxon>Nematocera</taxon>
        <taxon>Culicoidea</taxon>
        <taxon>Culicidae</taxon>
        <taxon>Culicinae</taxon>
        <taxon>Culicini</taxon>
        <taxon>Culex</taxon>
        <taxon>Culex</taxon>
    </lineage>
</organism>
<protein>
    <submittedName>
        <fullName evidence="1">(northern house mosquito) hypothetical protein</fullName>
    </submittedName>
</protein>
<dbReference type="AlphaFoldDB" id="A0A8D8F3G9"/>
<accession>A0A8D8F3G9</accession>
<reference evidence="1" key="1">
    <citation type="submission" date="2021-05" db="EMBL/GenBank/DDBJ databases">
        <authorList>
            <person name="Alioto T."/>
            <person name="Alioto T."/>
            <person name="Gomez Garrido J."/>
        </authorList>
    </citation>
    <scope>NUCLEOTIDE SEQUENCE</scope>
</reference>
<proteinExistence type="predicted"/>
<evidence type="ECO:0000313" key="1">
    <source>
        <dbReference type="EMBL" id="CAG6457001.1"/>
    </source>
</evidence>